<evidence type="ECO:0000256" key="1">
    <source>
        <dbReference type="ARBA" id="ARBA00001966"/>
    </source>
</evidence>
<dbReference type="EMBL" id="UNQJ01000003">
    <property type="protein sequence ID" value="SYZ32840.1"/>
    <property type="molecule type" value="Genomic_DNA"/>
</dbReference>
<keyword evidence="4 10" id="KW-0067">ATP-binding</keyword>
<evidence type="ECO:0000313" key="11">
    <source>
        <dbReference type="Proteomes" id="UP000263928"/>
    </source>
</evidence>
<reference evidence="11" key="1">
    <citation type="submission" date="2018-08" db="EMBL/GenBank/DDBJ databases">
        <authorList>
            <person name="Hornung B."/>
        </authorList>
    </citation>
    <scope>NUCLEOTIDE SEQUENCE [LARGE SCALE GENOMIC DNA]</scope>
</reference>
<dbReference type="AlphaFoldDB" id="A0A383S4B1"/>
<dbReference type="EC" id="5.6.2.3" evidence="6"/>
<dbReference type="Pfam" id="PF00270">
    <property type="entry name" value="DEAD"/>
    <property type="match status" value="1"/>
</dbReference>
<dbReference type="GO" id="GO:0003676">
    <property type="term" value="F:nucleic acid binding"/>
    <property type="evidence" value="ECO:0007669"/>
    <property type="project" value="InterPro"/>
</dbReference>
<dbReference type="InterPro" id="IPR045028">
    <property type="entry name" value="DinG/Rad3-like"/>
</dbReference>
<name>A0A383S4B1_9ACTN</name>
<dbReference type="PROSITE" id="PS51193">
    <property type="entry name" value="HELICASE_ATP_BIND_2"/>
    <property type="match status" value="1"/>
</dbReference>
<comment type="similarity">
    <text evidence="5">Belongs to the helicase family. DinG subfamily.</text>
</comment>
<dbReference type="Gene3D" id="3.40.50.300">
    <property type="entry name" value="P-loop containing nucleotide triphosphate hydrolases"/>
    <property type="match status" value="2"/>
</dbReference>
<comment type="catalytic activity">
    <reaction evidence="7">
        <text>ATP + H2O = ADP + phosphate + H(+)</text>
        <dbReference type="Rhea" id="RHEA:13065"/>
        <dbReference type="ChEBI" id="CHEBI:15377"/>
        <dbReference type="ChEBI" id="CHEBI:15378"/>
        <dbReference type="ChEBI" id="CHEBI:30616"/>
        <dbReference type="ChEBI" id="CHEBI:43474"/>
        <dbReference type="ChEBI" id="CHEBI:456216"/>
        <dbReference type="EC" id="5.6.2.3"/>
    </reaction>
</comment>
<dbReference type="InterPro" id="IPR011545">
    <property type="entry name" value="DEAD/DEAH_box_helicase_dom"/>
</dbReference>
<evidence type="ECO:0000256" key="8">
    <source>
        <dbReference type="SAM" id="MobiDB-lite"/>
    </source>
</evidence>
<dbReference type="SMART" id="SM00491">
    <property type="entry name" value="HELICc2"/>
    <property type="match status" value="1"/>
</dbReference>
<evidence type="ECO:0000256" key="6">
    <source>
        <dbReference type="ARBA" id="ARBA00044969"/>
    </source>
</evidence>
<dbReference type="Pfam" id="PF13307">
    <property type="entry name" value="Helicase_C_2"/>
    <property type="match status" value="1"/>
</dbReference>
<evidence type="ECO:0000256" key="5">
    <source>
        <dbReference type="ARBA" id="ARBA00038058"/>
    </source>
</evidence>
<dbReference type="PANTHER" id="PTHR11472:SF34">
    <property type="entry name" value="REGULATOR OF TELOMERE ELONGATION HELICASE 1"/>
    <property type="match status" value="1"/>
</dbReference>
<sequence>MTQPLHARVLDAAVAAIGGSARPGQRAMADAVARALTEHTQLLVQAGTGTGKSLGYLAPALVHAQTQGARIVVATATLALQSQLAGKDVPDAARAVAEVTGSRPTAAVVKGRANHACLMRARGGAAPGQSSLLSAEDLTGAAHGARRGAETELGAEVLALRTWVEEQAAEGGLADRDDAPAHSARAWAQVSIGSRECLGTRCPFHDECFVETARARARHVDLVITNHALLAIDAMSSSNVLGEYDAVIVDEAHELTDRVTGAASAELGPQHVERVARRGADWLDDETALELLETADALRGALEDTEPGRLTPASTGLAETIGRVRDTARRAGRQLAQSGSRSQQEPERIATSAAALEIFETAERMAALSEDDVTWVSERERSGRWLTVAPLSVAGLLRGAVLARATTVLTSATLTLGGSFEAMAQQTGLRSAERLGTDEVPGDAGSQEDPGAWLPWRGIDVGSPFDYARQAILYVAADLARPGREGIGEDALTQLTELVRASGGHALGLFSSRRAAEAAARHVRRELPGLTVLCQGDAQLPELTRRFVAEPVTSLFGTMSLWQGIDAPGDTCRLVVIDRIPFPRPDDPLAQARQQAVTRAGGNGFMRIAASHAALRLAQGAGRLIRRADDRGVVAVLDPRLVSARYASYLRSSLPEFWTTTDLERTLGALRRLAGSG</sequence>
<protein>
    <recommendedName>
        <fullName evidence="6">DNA 5'-3' helicase</fullName>
        <ecNumber evidence="6">5.6.2.3</ecNumber>
    </recommendedName>
</protein>
<keyword evidence="3 10" id="KW-0378">Hydrolase</keyword>
<dbReference type="InterPro" id="IPR014001">
    <property type="entry name" value="Helicase_ATP-bd"/>
</dbReference>
<dbReference type="InterPro" id="IPR027417">
    <property type="entry name" value="P-loop_NTPase"/>
</dbReference>
<keyword evidence="11" id="KW-1185">Reference proteome</keyword>
<evidence type="ECO:0000256" key="7">
    <source>
        <dbReference type="ARBA" id="ARBA00048954"/>
    </source>
</evidence>
<gene>
    <name evidence="10" type="ORF">PROPAUS_0751</name>
</gene>
<dbReference type="GO" id="GO:0043139">
    <property type="term" value="F:5'-3' DNA helicase activity"/>
    <property type="evidence" value="ECO:0007669"/>
    <property type="project" value="UniProtKB-EC"/>
</dbReference>
<dbReference type="GO" id="GO:0006139">
    <property type="term" value="P:nucleobase-containing compound metabolic process"/>
    <property type="evidence" value="ECO:0007669"/>
    <property type="project" value="InterPro"/>
</dbReference>
<keyword evidence="10" id="KW-0347">Helicase</keyword>
<evidence type="ECO:0000256" key="4">
    <source>
        <dbReference type="ARBA" id="ARBA00022840"/>
    </source>
</evidence>
<comment type="cofactor">
    <cofactor evidence="1">
        <name>[4Fe-4S] cluster</name>
        <dbReference type="ChEBI" id="CHEBI:49883"/>
    </cofactor>
</comment>
<dbReference type="InterPro" id="IPR014013">
    <property type="entry name" value="Helic_SF1/SF2_ATP-bd_DinG/Rad3"/>
</dbReference>
<dbReference type="InterPro" id="IPR006555">
    <property type="entry name" value="ATP-dep_Helicase_C"/>
</dbReference>
<dbReference type="SMART" id="SM00487">
    <property type="entry name" value="DEXDc"/>
    <property type="match status" value="1"/>
</dbReference>
<dbReference type="Proteomes" id="UP000263928">
    <property type="component" value="Unassembled WGS sequence"/>
</dbReference>
<feature type="domain" description="Helicase ATP-binding" evidence="9">
    <location>
        <begin position="11"/>
        <end position="302"/>
    </location>
</feature>
<evidence type="ECO:0000313" key="10">
    <source>
        <dbReference type="EMBL" id="SYZ32840.1"/>
    </source>
</evidence>
<dbReference type="PANTHER" id="PTHR11472">
    <property type="entry name" value="DNA REPAIR DEAD HELICASE RAD3/XP-D SUBFAMILY MEMBER"/>
    <property type="match status" value="1"/>
</dbReference>
<keyword evidence="2" id="KW-0547">Nucleotide-binding</keyword>
<proteinExistence type="inferred from homology"/>
<dbReference type="GO" id="GO:0016818">
    <property type="term" value="F:hydrolase activity, acting on acid anhydrides, in phosphorus-containing anhydrides"/>
    <property type="evidence" value="ECO:0007669"/>
    <property type="project" value="InterPro"/>
</dbReference>
<accession>A0A383S4B1</accession>
<evidence type="ECO:0000256" key="2">
    <source>
        <dbReference type="ARBA" id="ARBA00022741"/>
    </source>
</evidence>
<dbReference type="GO" id="GO:0005524">
    <property type="term" value="F:ATP binding"/>
    <property type="evidence" value="ECO:0007669"/>
    <property type="project" value="UniProtKB-KW"/>
</dbReference>
<feature type="region of interest" description="Disordered" evidence="8">
    <location>
        <begin position="329"/>
        <end position="349"/>
    </location>
</feature>
<organism evidence="10 11">
    <name type="scientific">Propionibacterium australiense</name>
    <dbReference type="NCBI Taxonomy" id="119981"/>
    <lineage>
        <taxon>Bacteria</taxon>
        <taxon>Bacillati</taxon>
        <taxon>Actinomycetota</taxon>
        <taxon>Actinomycetes</taxon>
        <taxon>Propionibacteriales</taxon>
        <taxon>Propionibacteriaceae</taxon>
        <taxon>Propionibacterium</taxon>
    </lineage>
</organism>
<evidence type="ECO:0000256" key="3">
    <source>
        <dbReference type="ARBA" id="ARBA00022801"/>
    </source>
</evidence>
<dbReference type="SUPFAM" id="SSF52540">
    <property type="entry name" value="P-loop containing nucleoside triphosphate hydrolases"/>
    <property type="match status" value="1"/>
</dbReference>
<evidence type="ECO:0000259" key="9">
    <source>
        <dbReference type="PROSITE" id="PS51193"/>
    </source>
</evidence>